<evidence type="ECO:0000313" key="2">
    <source>
        <dbReference type="EMBL" id="KAK7054884.1"/>
    </source>
</evidence>
<gene>
    <name evidence="2" type="ORF">VNI00_003347</name>
</gene>
<comment type="caution">
    <text evidence="2">The sequence shown here is derived from an EMBL/GenBank/DDBJ whole genome shotgun (WGS) entry which is preliminary data.</text>
</comment>
<dbReference type="EMBL" id="JAYKXP010000008">
    <property type="protein sequence ID" value="KAK7054884.1"/>
    <property type="molecule type" value="Genomic_DNA"/>
</dbReference>
<accession>A0AAW0DTB7</accession>
<name>A0AAW0DTB7_9AGAR</name>
<feature type="region of interest" description="Disordered" evidence="1">
    <location>
        <begin position="53"/>
        <end position="74"/>
    </location>
</feature>
<evidence type="ECO:0000313" key="3">
    <source>
        <dbReference type="Proteomes" id="UP001383192"/>
    </source>
</evidence>
<dbReference type="AlphaFoldDB" id="A0AAW0DTB7"/>
<proteinExistence type="predicted"/>
<feature type="compositionally biased region" description="Polar residues" evidence="1">
    <location>
        <begin position="53"/>
        <end position="62"/>
    </location>
</feature>
<keyword evidence="3" id="KW-1185">Reference proteome</keyword>
<reference evidence="2 3" key="1">
    <citation type="submission" date="2024-01" db="EMBL/GenBank/DDBJ databases">
        <title>A draft genome for a cacao thread blight-causing isolate of Paramarasmius palmivorus.</title>
        <authorList>
            <person name="Baruah I.K."/>
            <person name="Bukari Y."/>
            <person name="Amoako-Attah I."/>
            <person name="Meinhardt L.W."/>
            <person name="Bailey B.A."/>
            <person name="Cohen S.P."/>
        </authorList>
    </citation>
    <scope>NUCLEOTIDE SEQUENCE [LARGE SCALE GENOMIC DNA]</scope>
    <source>
        <strain evidence="2 3">GH-12</strain>
    </source>
</reference>
<dbReference type="Proteomes" id="UP001383192">
    <property type="component" value="Unassembled WGS sequence"/>
</dbReference>
<sequence length="218" mass="24710">MDDLQEMESALWRLEEQLQVIENDMAIQSHDFHEQVNSLLDPNNEEYAYLDQNSASAPSTTEAEPETSPPLAGKMQKMRAMQSTINEMDSEIRELGDEAAGLVTRYSELKEAITKAREDDKQYAADIVAIQDRLHALEKKRESDDEHIRTLEAAVNAYRESVLNSPPASPAPAPSFEHVLPLIEEKVIEIMQQAVREHGHYDTWNVGREVEGARRQVV</sequence>
<protein>
    <submittedName>
        <fullName evidence="2">Uncharacterized protein</fullName>
    </submittedName>
</protein>
<evidence type="ECO:0000256" key="1">
    <source>
        <dbReference type="SAM" id="MobiDB-lite"/>
    </source>
</evidence>
<organism evidence="2 3">
    <name type="scientific">Paramarasmius palmivorus</name>
    <dbReference type="NCBI Taxonomy" id="297713"/>
    <lineage>
        <taxon>Eukaryota</taxon>
        <taxon>Fungi</taxon>
        <taxon>Dikarya</taxon>
        <taxon>Basidiomycota</taxon>
        <taxon>Agaricomycotina</taxon>
        <taxon>Agaricomycetes</taxon>
        <taxon>Agaricomycetidae</taxon>
        <taxon>Agaricales</taxon>
        <taxon>Marasmiineae</taxon>
        <taxon>Marasmiaceae</taxon>
        <taxon>Paramarasmius</taxon>
    </lineage>
</organism>